<dbReference type="Proteomes" id="UP001501047">
    <property type="component" value="Unassembled WGS sequence"/>
</dbReference>
<dbReference type="EMBL" id="BAAACI010000011">
    <property type="protein sequence ID" value="GAA0779233.1"/>
    <property type="molecule type" value="Genomic_DNA"/>
</dbReference>
<reference evidence="2" key="1">
    <citation type="journal article" date="2019" name="Int. J. Syst. Evol. Microbiol.">
        <title>The Global Catalogue of Microorganisms (GCM) 10K type strain sequencing project: providing services to taxonomists for standard genome sequencing and annotation.</title>
        <authorList>
            <consortium name="The Broad Institute Genomics Platform"/>
            <consortium name="The Broad Institute Genome Sequencing Center for Infectious Disease"/>
            <person name="Wu L."/>
            <person name="Ma J."/>
        </authorList>
    </citation>
    <scope>NUCLEOTIDE SEQUENCE [LARGE SCALE GENOMIC DNA]</scope>
    <source>
        <strain evidence="2">JCM 1417</strain>
    </source>
</reference>
<name>A0ABP3W9V1_CLOSU</name>
<organism evidence="1 2">
    <name type="scientific">Clostridium subterminale</name>
    <dbReference type="NCBI Taxonomy" id="1550"/>
    <lineage>
        <taxon>Bacteria</taxon>
        <taxon>Bacillati</taxon>
        <taxon>Bacillota</taxon>
        <taxon>Clostridia</taxon>
        <taxon>Eubacteriales</taxon>
        <taxon>Clostridiaceae</taxon>
        <taxon>Clostridium</taxon>
    </lineage>
</organism>
<keyword evidence="2" id="KW-1185">Reference proteome</keyword>
<dbReference type="SUPFAM" id="SSF49464">
    <property type="entry name" value="Carboxypeptidase regulatory domain-like"/>
    <property type="match status" value="1"/>
</dbReference>
<gene>
    <name evidence="1" type="ORF">GCM10008908_37490</name>
</gene>
<proteinExistence type="predicted"/>
<accession>A0ABP3W9V1</accession>
<evidence type="ECO:0008006" key="3">
    <source>
        <dbReference type="Google" id="ProtNLM"/>
    </source>
</evidence>
<evidence type="ECO:0000313" key="1">
    <source>
        <dbReference type="EMBL" id="GAA0779233.1"/>
    </source>
</evidence>
<dbReference type="RefSeq" id="WP_343828071.1">
    <property type="nucleotide sequence ID" value="NZ_BAAACI010000011.1"/>
</dbReference>
<comment type="caution">
    <text evidence="1">The sequence shown here is derived from an EMBL/GenBank/DDBJ whole genome shotgun (WGS) entry which is preliminary data.</text>
</comment>
<sequence length="168" mass="18734">MSKNYNNLVCDNSMIDGNSIDVILEGCDSEVRADVIVSEFNSIRLWGQVKNCDGQPVSNVLCKLVKVVKHGDVCQYQGIAHTVSDCEGFYQFDICVDVPGRCYKVLVNKSAVGIERIISTNDGNCHACTSPGYNPCGEYKYRVTPADKINCKQKPKRECEDRCDECYI</sequence>
<protein>
    <recommendedName>
        <fullName evidence="3">Carboxypeptidase regulatory-like domain-containing protein</fullName>
    </recommendedName>
</protein>
<dbReference type="InterPro" id="IPR008969">
    <property type="entry name" value="CarboxyPept-like_regulatory"/>
</dbReference>
<evidence type="ECO:0000313" key="2">
    <source>
        <dbReference type="Proteomes" id="UP001501047"/>
    </source>
</evidence>